<evidence type="ECO:0000313" key="5">
    <source>
        <dbReference type="EMBL" id="PKB24861.1"/>
    </source>
</evidence>
<dbReference type="RefSeq" id="WP_157812437.1">
    <property type="nucleotide sequence ID" value="NZ_PHUF01000002.1"/>
</dbReference>
<keyword evidence="3" id="KW-0560">Oxidoreductase</keyword>
<dbReference type="Proteomes" id="UP000232587">
    <property type="component" value="Unassembled WGS sequence"/>
</dbReference>
<reference evidence="5 6" key="1">
    <citation type="submission" date="2017-11" db="EMBL/GenBank/DDBJ databases">
        <title>Genomic Encyclopedia of Type Strains, Phase III (KMG-III): the genomes of soil and plant-associated and newly described type strains.</title>
        <authorList>
            <person name="Whitman W."/>
        </authorList>
    </citation>
    <scope>NUCLEOTIDE SEQUENCE [LARGE SCALE GENOMIC DNA]</scope>
    <source>
        <strain evidence="5 6">CGMCC 1.12274</strain>
    </source>
</reference>
<dbReference type="OrthoDB" id="9800887at2"/>
<feature type="domain" description="Intradiol ring-cleavage dioxygenases" evidence="4">
    <location>
        <begin position="77"/>
        <end position="105"/>
    </location>
</feature>
<dbReference type="Gene3D" id="2.60.130.10">
    <property type="entry name" value="Aromatic compound dioxygenase"/>
    <property type="match status" value="1"/>
</dbReference>
<proteinExistence type="inferred from homology"/>
<evidence type="ECO:0000256" key="2">
    <source>
        <dbReference type="ARBA" id="ARBA00022964"/>
    </source>
</evidence>
<dbReference type="EMBL" id="PHUF01000002">
    <property type="protein sequence ID" value="PKB24861.1"/>
    <property type="molecule type" value="Genomic_DNA"/>
</dbReference>
<dbReference type="SUPFAM" id="SSF49482">
    <property type="entry name" value="Aromatic compound dioxygenase"/>
    <property type="match status" value="1"/>
</dbReference>
<dbReference type="Pfam" id="PF00775">
    <property type="entry name" value="Dioxygenase_C"/>
    <property type="match status" value="1"/>
</dbReference>
<evidence type="ECO:0000256" key="1">
    <source>
        <dbReference type="ARBA" id="ARBA00007825"/>
    </source>
</evidence>
<dbReference type="InterPro" id="IPR000627">
    <property type="entry name" value="Intradiol_dOase_C"/>
</dbReference>
<dbReference type="GO" id="GO:0018578">
    <property type="term" value="F:protocatechuate 3,4-dioxygenase activity"/>
    <property type="evidence" value="ECO:0007669"/>
    <property type="project" value="InterPro"/>
</dbReference>
<evidence type="ECO:0000313" key="6">
    <source>
        <dbReference type="Proteomes" id="UP000232587"/>
    </source>
</evidence>
<evidence type="ECO:0000259" key="4">
    <source>
        <dbReference type="PROSITE" id="PS00083"/>
    </source>
</evidence>
<dbReference type="InterPro" id="IPR015889">
    <property type="entry name" value="Intradiol_dOase_core"/>
</dbReference>
<dbReference type="PANTHER" id="PTHR33711:SF10">
    <property type="entry name" value="INTRADIOL RING-CLEAVAGE DIOXYGENASES DOMAIN-CONTAINING PROTEIN"/>
    <property type="match status" value="1"/>
</dbReference>
<dbReference type="AlphaFoldDB" id="A0A2N0I144"/>
<gene>
    <name evidence="5" type="ORF">B0I00_0040</name>
</gene>
<dbReference type="PROSITE" id="PS00083">
    <property type="entry name" value="INTRADIOL_DIOXYGENAS"/>
    <property type="match status" value="1"/>
</dbReference>
<keyword evidence="2 5" id="KW-0223">Dioxygenase</keyword>
<dbReference type="PROSITE" id="PS51318">
    <property type="entry name" value="TAT"/>
    <property type="match status" value="1"/>
</dbReference>
<evidence type="ECO:0000256" key="3">
    <source>
        <dbReference type="ARBA" id="ARBA00023002"/>
    </source>
</evidence>
<dbReference type="PANTHER" id="PTHR33711">
    <property type="entry name" value="DIOXYGENASE, PUTATIVE (AFU_ORTHOLOGUE AFUA_2G02910)-RELATED"/>
    <property type="match status" value="1"/>
</dbReference>
<comment type="caution">
    <text evidence="5">The sequence shown here is derived from an EMBL/GenBank/DDBJ whole genome shotgun (WGS) entry which is preliminary data.</text>
</comment>
<sequence>MHTTDNLISRRAFAGSALAAATMAAASRAGGAVAELPQTPGQDIGPFYPVQHTLEVDADLTRVAGHGNRAKGTIVEITGRVLDRFGNPVSGARLDIWQCNAAGRYAHPNEVSKQPLDPGFQGFAKIATGKGGEWRMTTVKPGGYDSPIGFRTPHIHFDVSGRSHRLITQMYFPEDATTNAKDELYKAMGGAASHTVARVDGVARYTWDIVLMDG</sequence>
<organism evidence="5 6">
    <name type="scientific">Novosphingobium kunmingense</name>
    <dbReference type="NCBI Taxonomy" id="1211806"/>
    <lineage>
        <taxon>Bacteria</taxon>
        <taxon>Pseudomonadati</taxon>
        <taxon>Pseudomonadota</taxon>
        <taxon>Alphaproteobacteria</taxon>
        <taxon>Sphingomonadales</taxon>
        <taxon>Sphingomonadaceae</taxon>
        <taxon>Novosphingobium</taxon>
    </lineage>
</organism>
<dbReference type="GO" id="GO:0008199">
    <property type="term" value="F:ferric iron binding"/>
    <property type="evidence" value="ECO:0007669"/>
    <property type="project" value="InterPro"/>
</dbReference>
<accession>A0A2N0I144</accession>
<dbReference type="InterPro" id="IPR039387">
    <property type="entry name" value="3_4-PCD"/>
</dbReference>
<dbReference type="InterPro" id="IPR050770">
    <property type="entry name" value="Intradiol_RC_Dioxygenase"/>
</dbReference>
<dbReference type="InterPro" id="IPR006311">
    <property type="entry name" value="TAT_signal"/>
</dbReference>
<protein>
    <submittedName>
        <fullName evidence="5">Protocatechuate 3,4-dioxygenase beta subunit</fullName>
    </submittedName>
</protein>
<comment type="similarity">
    <text evidence="1">Belongs to the intradiol ring-cleavage dioxygenase family.</text>
</comment>
<name>A0A2N0I144_9SPHN</name>
<dbReference type="CDD" id="cd03459">
    <property type="entry name" value="3_4-PCD"/>
    <property type="match status" value="1"/>
</dbReference>
<keyword evidence="6" id="KW-1185">Reference proteome</keyword>